<feature type="region of interest" description="Disordered" evidence="1">
    <location>
        <begin position="118"/>
        <end position="172"/>
    </location>
</feature>
<comment type="caution">
    <text evidence="2">The sequence shown here is derived from an EMBL/GenBank/DDBJ whole genome shotgun (WGS) entry which is preliminary data.</text>
</comment>
<dbReference type="EMBL" id="MCGO01000024">
    <property type="protein sequence ID" value="ORY43628.1"/>
    <property type="molecule type" value="Genomic_DNA"/>
</dbReference>
<gene>
    <name evidence="2" type="ORF">BCR33DRAFT_717309</name>
</gene>
<sequence>MQHVLSTGNLCSRDVLSFLRSIAPNVTLVSGDCDDASLGGNGDSAVVQVGNVRIGLVHGHATIPWGDRAALASCARMLDVDAFESEGRFYLNPGSATGALSSFTPLVRVPIPAPAAVENKENQEKKEEEKVVVEQEKEVAPEEEEEEEEEEDDGGIDDVHGGWGAPAKKTKKKAAYVYKLIDGDVKVEKLEFTKKG</sequence>
<dbReference type="Proteomes" id="UP000193642">
    <property type="component" value="Unassembled WGS sequence"/>
</dbReference>
<proteinExistence type="predicted"/>
<keyword evidence="3" id="KW-1185">Reference proteome</keyword>
<feature type="compositionally biased region" description="Acidic residues" evidence="1">
    <location>
        <begin position="141"/>
        <end position="156"/>
    </location>
</feature>
<dbReference type="STRING" id="329046.A0A1Y2C9B7"/>
<feature type="compositionally biased region" description="Basic and acidic residues" evidence="1">
    <location>
        <begin position="118"/>
        <end position="140"/>
    </location>
</feature>
<evidence type="ECO:0000256" key="1">
    <source>
        <dbReference type="SAM" id="MobiDB-lite"/>
    </source>
</evidence>
<protein>
    <recommendedName>
        <fullName evidence="4">Vacuolar protein sorting-associated protein 29</fullName>
    </recommendedName>
</protein>
<evidence type="ECO:0008006" key="4">
    <source>
        <dbReference type="Google" id="ProtNLM"/>
    </source>
</evidence>
<dbReference type="InterPro" id="IPR029052">
    <property type="entry name" value="Metallo-depent_PP-like"/>
</dbReference>
<dbReference type="AlphaFoldDB" id="A0A1Y2C9B7"/>
<dbReference type="OrthoDB" id="10258130at2759"/>
<name>A0A1Y2C9B7_9FUNG</name>
<accession>A0A1Y2C9B7</accession>
<reference evidence="2 3" key="1">
    <citation type="submission" date="2016-07" db="EMBL/GenBank/DDBJ databases">
        <title>Pervasive Adenine N6-methylation of Active Genes in Fungi.</title>
        <authorList>
            <consortium name="DOE Joint Genome Institute"/>
            <person name="Mondo S.J."/>
            <person name="Dannebaum R.O."/>
            <person name="Kuo R.C."/>
            <person name="Labutti K."/>
            <person name="Haridas S."/>
            <person name="Kuo A."/>
            <person name="Salamov A."/>
            <person name="Ahrendt S.R."/>
            <person name="Lipzen A."/>
            <person name="Sullivan W."/>
            <person name="Andreopoulos W.B."/>
            <person name="Clum A."/>
            <person name="Lindquist E."/>
            <person name="Daum C."/>
            <person name="Ramamoorthy G.K."/>
            <person name="Gryganskyi A."/>
            <person name="Culley D."/>
            <person name="Magnuson J.K."/>
            <person name="James T.Y."/>
            <person name="O'Malley M.A."/>
            <person name="Stajich J.E."/>
            <person name="Spatafora J.W."/>
            <person name="Visel A."/>
            <person name="Grigoriev I.V."/>
        </authorList>
    </citation>
    <scope>NUCLEOTIDE SEQUENCE [LARGE SCALE GENOMIC DNA]</scope>
    <source>
        <strain evidence="2 3">JEL800</strain>
    </source>
</reference>
<dbReference type="SUPFAM" id="SSF56300">
    <property type="entry name" value="Metallo-dependent phosphatases"/>
    <property type="match status" value="1"/>
</dbReference>
<dbReference type="InterPro" id="IPR000979">
    <property type="entry name" value="Phosphodiesterase_MJ0936/Vps29"/>
</dbReference>
<evidence type="ECO:0000313" key="2">
    <source>
        <dbReference type="EMBL" id="ORY43628.1"/>
    </source>
</evidence>
<organism evidence="2 3">
    <name type="scientific">Rhizoclosmatium globosum</name>
    <dbReference type="NCBI Taxonomy" id="329046"/>
    <lineage>
        <taxon>Eukaryota</taxon>
        <taxon>Fungi</taxon>
        <taxon>Fungi incertae sedis</taxon>
        <taxon>Chytridiomycota</taxon>
        <taxon>Chytridiomycota incertae sedis</taxon>
        <taxon>Chytridiomycetes</taxon>
        <taxon>Chytridiales</taxon>
        <taxon>Chytriomycetaceae</taxon>
        <taxon>Rhizoclosmatium</taxon>
    </lineage>
</organism>
<evidence type="ECO:0000313" key="3">
    <source>
        <dbReference type="Proteomes" id="UP000193642"/>
    </source>
</evidence>
<dbReference type="Gene3D" id="3.60.21.10">
    <property type="match status" value="1"/>
</dbReference>
<dbReference type="PANTHER" id="PTHR11124">
    <property type="entry name" value="VACUOLAR SORTING PROTEIN VPS29"/>
    <property type="match status" value="1"/>
</dbReference>